<dbReference type="GO" id="GO:0003700">
    <property type="term" value="F:DNA-binding transcription factor activity"/>
    <property type="evidence" value="ECO:0007669"/>
    <property type="project" value="TreeGrafter"/>
</dbReference>
<dbReference type="InterPro" id="IPR050397">
    <property type="entry name" value="Env_Response_Regulators"/>
</dbReference>
<proteinExistence type="predicted"/>
<dbReference type="InterPro" id="IPR012318">
    <property type="entry name" value="HTH_CRP"/>
</dbReference>
<dbReference type="GO" id="GO:0003677">
    <property type="term" value="F:DNA binding"/>
    <property type="evidence" value="ECO:0007669"/>
    <property type="project" value="UniProtKB-KW"/>
</dbReference>
<dbReference type="InterPro" id="IPR018490">
    <property type="entry name" value="cNMP-bd_dom_sf"/>
</dbReference>
<dbReference type="OrthoDB" id="9776746at2"/>
<feature type="domain" description="Cyclic nucleotide-binding" evidence="4">
    <location>
        <begin position="16"/>
        <end position="82"/>
    </location>
</feature>
<dbReference type="SUPFAM" id="SSF51206">
    <property type="entry name" value="cAMP-binding domain-like"/>
    <property type="match status" value="1"/>
</dbReference>
<dbReference type="InterPro" id="IPR036390">
    <property type="entry name" value="WH_DNA-bd_sf"/>
</dbReference>
<gene>
    <name evidence="6" type="ORF">SPSYN_01264</name>
</gene>
<dbReference type="Gene3D" id="1.10.10.10">
    <property type="entry name" value="Winged helix-like DNA-binding domain superfamily/Winged helix DNA-binding domain"/>
    <property type="match status" value="1"/>
</dbReference>
<dbReference type="GO" id="GO:0005829">
    <property type="term" value="C:cytosol"/>
    <property type="evidence" value="ECO:0007669"/>
    <property type="project" value="TreeGrafter"/>
</dbReference>
<keyword evidence="7" id="KW-1185">Reference proteome</keyword>
<dbReference type="PANTHER" id="PTHR24567:SF74">
    <property type="entry name" value="HTH-TYPE TRANSCRIPTIONAL REGULATOR ARCR"/>
    <property type="match status" value="1"/>
</dbReference>
<evidence type="ECO:0000259" key="5">
    <source>
        <dbReference type="PROSITE" id="PS51063"/>
    </source>
</evidence>
<dbReference type="AlphaFoldDB" id="A0A9D2WQA6"/>
<dbReference type="Pfam" id="PF00027">
    <property type="entry name" value="cNMP_binding"/>
    <property type="match status" value="1"/>
</dbReference>
<reference evidence="6" key="1">
    <citation type="submission" date="2016-02" db="EMBL/GenBank/DDBJ databases">
        <title>Draft Genome Sequence of Sporotomaculum syntrophicum Strain FB, a Syntrophic Benzoate Degrader.</title>
        <authorList>
            <person name="Nobu M.K."/>
            <person name="Narihiro T."/>
            <person name="Qiu Y.-L."/>
            <person name="Ohashi A."/>
            <person name="Liu W.-T."/>
            <person name="Yuji S."/>
        </authorList>
    </citation>
    <scope>NUCLEOTIDE SEQUENCE</scope>
    <source>
        <strain evidence="6">FB</strain>
    </source>
</reference>
<keyword evidence="2" id="KW-0238">DNA-binding</keyword>
<evidence type="ECO:0000313" key="6">
    <source>
        <dbReference type="EMBL" id="KAF1085128.1"/>
    </source>
</evidence>
<dbReference type="InterPro" id="IPR000595">
    <property type="entry name" value="cNMP-bd_dom"/>
</dbReference>
<evidence type="ECO:0000256" key="2">
    <source>
        <dbReference type="ARBA" id="ARBA00023125"/>
    </source>
</evidence>
<evidence type="ECO:0000256" key="3">
    <source>
        <dbReference type="ARBA" id="ARBA00023163"/>
    </source>
</evidence>
<dbReference type="PROSITE" id="PS51063">
    <property type="entry name" value="HTH_CRP_2"/>
    <property type="match status" value="1"/>
</dbReference>
<keyword evidence="3" id="KW-0804">Transcription</keyword>
<dbReference type="EMBL" id="LSRS01000003">
    <property type="protein sequence ID" value="KAF1085128.1"/>
    <property type="molecule type" value="Genomic_DNA"/>
</dbReference>
<dbReference type="SMART" id="SM00419">
    <property type="entry name" value="HTH_CRP"/>
    <property type="match status" value="1"/>
</dbReference>
<keyword evidence="1" id="KW-0805">Transcription regulation</keyword>
<protein>
    <submittedName>
        <fullName evidence="6">Transcriptional activator FtrB</fullName>
    </submittedName>
</protein>
<dbReference type="SUPFAM" id="SSF46785">
    <property type="entry name" value="Winged helix' DNA-binding domain"/>
    <property type="match status" value="1"/>
</dbReference>
<sequence>MIDHGDVLYLQEHLPFFAKLDQADKRRVLDAASKSAYQQGETIHTRDTECNGLVIVKSGQLRAFFETEDGKEITLYRLLDNDICILSASCVLKNITFTVILEAEKDSVLFFIPAVFWGNLTARDIYAKQFAMELVAERFSEVMWVMEQIVSKNMRQRIAVFLLEQSVLETSDILTMTHESIAKNLGTAREVISRILKYLENDGIIKLSRGQIHIVNLPKLKEIGR</sequence>
<evidence type="ECO:0000259" key="4">
    <source>
        <dbReference type="PROSITE" id="PS50042"/>
    </source>
</evidence>
<dbReference type="Gene3D" id="2.60.120.10">
    <property type="entry name" value="Jelly Rolls"/>
    <property type="match status" value="1"/>
</dbReference>
<feature type="domain" description="HTH crp-type" evidence="5">
    <location>
        <begin position="152"/>
        <end position="218"/>
    </location>
</feature>
<dbReference type="InterPro" id="IPR036388">
    <property type="entry name" value="WH-like_DNA-bd_sf"/>
</dbReference>
<dbReference type="PRINTS" id="PR00034">
    <property type="entry name" value="HTHCRP"/>
</dbReference>
<accession>A0A9D2WQA6</accession>
<dbReference type="CDD" id="cd00038">
    <property type="entry name" value="CAP_ED"/>
    <property type="match status" value="1"/>
</dbReference>
<dbReference type="Pfam" id="PF13545">
    <property type="entry name" value="HTH_Crp_2"/>
    <property type="match status" value="1"/>
</dbReference>
<dbReference type="CDD" id="cd00092">
    <property type="entry name" value="HTH_CRP"/>
    <property type="match status" value="1"/>
</dbReference>
<organism evidence="6 7">
    <name type="scientific">Sporotomaculum syntrophicum</name>
    <dbReference type="NCBI Taxonomy" id="182264"/>
    <lineage>
        <taxon>Bacteria</taxon>
        <taxon>Bacillati</taxon>
        <taxon>Bacillota</taxon>
        <taxon>Clostridia</taxon>
        <taxon>Eubacteriales</taxon>
        <taxon>Desulfallaceae</taxon>
        <taxon>Sporotomaculum</taxon>
    </lineage>
</organism>
<comment type="caution">
    <text evidence="6">The sequence shown here is derived from an EMBL/GenBank/DDBJ whole genome shotgun (WGS) entry which is preliminary data.</text>
</comment>
<evidence type="ECO:0000313" key="7">
    <source>
        <dbReference type="Proteomes" id="UP000798488"/>
    </source>
</evidence>
<evidence type="ECO:0000256" key="1">
    <source>
        <dbReference type="ARBA" id="ARBA00023015"/>
    </source>
</evidence>
<dbReference type="InterPro" id="IPR014710">
    <property type="entry name" value="RmlC-like_jellyroll"/>
</dbReference>
<dbReference type="PANTHER" id="PTHR24567">
    <property type="entry name" value="CRP FAMILY TRANSCRIPTIONAL REGULATORY PROTEIN"/>
    <property type="match status" value="1"/>
</dbReference>
<dbReference type="Proteomes" id="UP000798488">
    <property type="component" value="Unassembled WGS sequence"/>
</dbReference>
<dbReference type="PROSITE" id="PS50042">
    <property type="entry name" value="CNMP_BINDING_3"/>
    <property type="match status" value="1"/>
</dbReference>
<dbReference type="RefSeq" id="WP_161821637.1">
    <property type="nucleotide sequence ID" value="NZ_LSRS01000003.1"/>
</dbReference>
<name>A0A9D2WQA6_9FIRM</name>